<feature type="signal peptide" evidence="1">
    <location>
        <begin position="1"/>
        <end position="20"/>
    </location>
</feature>
<keyword evidence="1" id="KW-0732">Signal</keyword>
<feature type="chain" id="PRO_5039310683" description="SH3 domain-containing protein" evidence="1">
    <location>
        <begin position="21"/>
        <end position="273"/>
    </location>
</feature>
<dbReference type="Proteomes" id="UP000316196">
    <property type="component" value="Unassembled WGS sequence"/>
</dbReference>
<dbReference type="OrthoDB" id="5620138at2"/>
<evidence type="ECO:0000313" key="3">
    <source>
        <dbReference type="Proteomes" id="UP000316196"/>
    </source>
</evidence>
<evidence type="ECO:0008006" key="4">
    <source>
        <dbReference type="Google" id="ProtNLM"/>
    </source>
</evidence>
<dbReference type="AlphaFoldDB" id="A0A542ZSW3"/>
<sequence length="273" mass="29126">MTSKKLILTGIAAVTVTATAAIGVPLASASSGTTGTSYSFNGTSVNIRTAPNTSSDVAGSLQDEESRAIHCWTHGETAGNPRGDQTDVWFQIDAGYVSGAFFFQDDLDVTVPQCEESGGDQGENLPGEPGVYAGVELDAEQVGNARTIMSVAKGHGFGRDAQIIALMTAMQESQMYNLDYGDRDSQGLFQQRPETGWGTVEQVRTPVLATRAFFGVADHTSNPGLRDIEGWESMRKTEAAQAVQRSAFPEAYAKWEEMATAVVDANSDVEPQQ</sequence>
<organism evidence="2 3">
    <name type="scientific">Propioniferax innocua</name>
    <dbReference type="NCBI Taxonomy" id="1753"/>
    <lineage>
        <taxon>Bacteria</taxon>
        <taxon>Bacillati</taxon>
        <taxon>Actinomycetota</taxon>
        <taxon>Actinomycetes</taxon>
        <taxon>Propionibacteriales</taxon>
        <taxon>Propionibacteriaceae</taxon>
        <taxon>Propioniferax</taxon>
    </lineage>
</organism>
<proteinExistence type="predicted"/>
<dbReference type="EMBL" id="VFOR01000001">
    <property type="protein sequence ID" value="TQL63452.1"/>
    <property type="molecule type" value="Genomic_DNA"/>
</dbReference>
<keyword evidence="3" id="KW-1185">Reference proteome</keyword>
<accession>A0A542ZSW3</accession>
<gene>
    <name evidence="2" type="ORF">FB460_1265</name>
</gene>
<name>A0A542ZSW3_9ACTN</name>
<reference evidence="2 3" key="1">
    <citation type="submission" date="2019-06" db="EMBL/GenBank/DDBJ databases">
        <title>Sequencing the genomes of 1000 actinobacteria strains.</title>
        <authorList>
            <person name="Klenk H.-P."/>
        </authorList>
    </citation>
    <scope>NUCLEOTIDE SEQUENCE [LARGE SCALE GENOMIC DNA]</scope>
    <source>
        <strain evidence="2 3">DSM 8251</strain>
    </source>
</reference>
<evidence type="ECO:0000313" key="2">
    <source>
        <dbReference type="EMBL" id="TQL63452.1"/>
    </source>
</evidence>
<protein>
    <recommendedName>
        <fullName evidence="4">SH3 domain-containing protein</fullName>
    </recommendedName>
</protein>
<evidence type="ECO:0000256" key="1">
    <source>
        <dbReference type="SAM" id="SignalP"/>
    </source>
</evidence>
<comment type="caution">
    <text evidence="2">The sequence shown here is derived from an EMBL/GenBank/DDBJ whole genome shotgun (WGS) entry which is preliminary data.</text>
</comment>
<dbReference type="RefSeq" id="WP_142093173.1">
    <property type="nucleotide sequence ID" value="NZ_BAAAMD010000002.1"/>
</dbReference>